<dbReference type="EC" id="2.8.1.6" evidence="7"/>
<dbReference type="CDD" id="cd01335">
    <property type="entry name" value="Radical_SAM"/>
    <property type="match status" value="1"/>
</dbReference>
<dbReference type="Proteomes" id="UP000246004">
    <property type="component" value="Unassembled WGS sequence"/>
</dbReference>
<organism evidence="6 8">
    <name type="scientific">Methanosphaera cuniculi</name>
    <dbReference type="NCBI Taxonomy" id="1077256"/>
    <lineage>
        <taxon>Archaea</taxon>
        <taxon>Methanobacteriati</taxon>
        <taxon>Methanobacteriota</taxon>
        <taxon>Methanomada group</taxon>
        <taxon>Methanobacteria</taxon>
        <taxon>Methanobacteriales</taxon>
        <taxon>Methanobacteriaceae</taxon>
        <taxon>Methanosphaera</taxon>
    </lineage>
</organism>
<dbReference type="Gene3D" id="3.20.20.70">
    <property type="entry name" value="Aldolase class I"/>
    <property type="match status" value="1"/>
</dbReference>
<dbReference type="InterPro" id="IPR058240">
    <property type="entry name" value="rSAM_sf"/>
</dbReference>
<name>A0A2A2HF40_9EURY</name>
<dbReference type="GO" id="GO:0004076">
    <property type="term" value="F:biotin synthase activity"/>
    <property type="evidence" value="ECO:0007669"/>
    <property type="project" value="UniProtKB-EC"/>
</dbReference>
<evidence type="ECO:0000256" key="1">
    <source>
        <dbReference type="ARBA" id="ARBA00022691"/>
    </source>
</evidence>
<keyword evidence="2" id="KW-0479">Metal-binding</keyword>
<dbReference type="AlphaFoldDB" id="A0A2A2HF40"/>
<gene>
    <name evidence="7" type="primary">bioB_2</name>
    <name evidence="6" type="ORF">ASJ82_01465</name>
    <name evidence="7" type="ORF">MSCUN_02410</name>
</gene>
<dbReference type="SMART" id="SM00729">
    <property type="entry name" value="Elp3"/>
    <property type="match status" value="1"/>
</dbReference>
<dbReference type="SFLD" id="SFLDS00029">
    <property type="entry name" value="Radical_SAM"/>
    <property type="match status" value="1"/>
</dbReference>
<dbReference type="GO" id="GO:0051536">
    <property type="term" value="F:iron-sulfur cluster binding"/>
    <property type="evidence" value="ECO:0007669"/>
    <property type="project" value="UniProtKB-KW"/>
</dbReference>
<dbReference type="Pfam" id="PF12836">
    <property type="entry name" value="HHH_3"/>
    <property type="match status" value="1"/>
</dbReference>
<accession>A0A2A2HF40</accession>
<evidence type="ECO:0000259" key="5">
    <source>
        <dbReference type="PROSITE" id="PS51918"/>
    </source>
</evidence>
<dbReference type="InterPro" id="IPR023874">
    <property type="entry name" value="DNA_rSAM_put"/>
</dbReference>
<dbReference type="InterPro" id="IPR013785">
    <property type="entry name" value="Aldolase_TIM"/>
</dbReference>
<feature type="domain" description="Radical SAM core" evidence="5">
    <location>
        <begin position="45"/>
        <end position="278"/>
    </location>
</feature>
<dbReference type="GO" id="GO:0046872">
    <property type="term" value="F:metal ion binding"/>
    <property type="evidence" value="ECO:0007669"/>
    <property type="project" value="UniProtKB-KW"/>
</dbReference>
<keyword evidence="7" id="KW-0808">Transferase</keyword>
<keyword evidence="4" id="KW-0411">Iron-sulfur</keyword>
<dbReference type="RefSeq" id="WP_095608141.1">
    <property type="nucleotide sequence ID" value="NZ_LMVN01000004.1"/>
</dbReference>
<keyword evidence="1" id="KW-0949">S-adenosyl-L-methionine</keyword>
<dbReference type="EMBL" id="LWMS01000007">
    <property type="protein sequence ID" value="PWL08854.1"/>
    <property type="molecule type" value="Genomic_DNA"/>
</dbReference>
<dbReference type="InterPro" id="IPR006638">
    <property type="entry name" value="Elp3/MiaA/NifB-like_rSAM"/>
</dbReference>
<protein>
    <submittedName>
        <fullName evidence="7">Biotin synthase</fullName>
        <ecNumber evidence="7">2.8.1.6</ecNumber>
    </submittedName>
    <submittedName>
        <fullName evidence="6">Radical SAM protein</fullName>
    </submittedName>
</protein>
<evidence type="ECO:0000256" key="2">
    <source>
        <dbReference type="ARBA" id="ARBA00022723"/>
    </source>
</evidence>
<dbReference type="PANTHER" id="PTHR21180">
    <property type="entry name" value="ENDONUCLEASE/EXONUCLEASE/PHOSPHATASE FAMILY DOMAIN-CONTAINING PROTEIN 1"/>
    <property type="match status" value="1"/>
</dbReference>
<evidence type="ECO:0000256" key="4">
    <source>
        <dbReference type="ARBA" id="ARBA00023014"/>
    </source>
</evidence>
<keyword evidence="8" id="KW-1185">Reference proteome</keyword>
<dbReference type="SUPFAM" id="SSF47781">
    <property type="entry name" value="RuvA domain 2-like"/>
    <property type="match status" value="1"/>
</dbReference>
<proteinExistence type="predicted"/>
<dbReference type="PROSITE" id="PS51918">
    <property type="entry name" value="RADICAL_SAM"/>
    <property type="match status" value="1"/>
</dbReference>
<dbReference type="SUPFAM" id="SSF102114">
    <property type="entry name" value="Radical SAM enzymes"/>
    <property type="match status" value="1"/>
</dbReference>
<comment type="caution">
    <text evidence="6">The sequence shown here is derived from an EMBL/GenBank/DDBJ whole genome shotgun (WGS) entry which is preliminary data.</text>
</comment>
<dbReference type="OrthoDB" id="15118at2157"/>
<evidence type="ECO:0000256" key="3">
    <source>
        <dbReference type="ARBA" id="ARBA00023004"/>
    </source>
</evidence>
<dbReference type="Proteomes" id="UP000217528">
    <property type="component" value="Unassembled WGS sequence"/>
</dbReference>
<reference evidence="6 8" key="2">
    <citation type="journal article" date="2017" name="BMC Genomics">
        <title>Genomic analysis of methanogenic archaea reveals a shift towards energy conservation.</title>
        <authorList>
            <person name="Gilmore S.P."/>
            <person name="Henske J.K."/>
            <person name="Sexton J.A."/>
            <person name="Solomon K.V."/>
            <person name="Seppala S."/>
            <person name="Yoo J.I."/>
            <person name="Huyett L.M."/>
            <person name="Pressman A."/>
            <person name="Cogan J.Z."/>
            <person name="Kivenson V."/>
            <person name="Peng X."/>
            <person name="Tan Y."/>
            <person name="Valentine D.L."/>
            <person name="O'Malley M.A."/>
        </authorList>
    </citation>
    <scope>NUCLEOTIDE SEQUENCE [LARGE SCALE GENOMIC DNA]</scope>
    <source>
        <strain evidence="6 8">1R-7</strain>
    </source>
</reference>
<dbReference type="Pfam" id="PF04055">
    <property type="entry name" value="Radical_SAM"/>
    <property type="match status" value="1"/>
</dbReference>
<evidence type="ECO:0000313" key="7">
    <source>
        <dbReference type="EMBL" id="PWL08854.1"/>
    </source>
</evidence>
<dbReference type="EMBL" id="LMVN01000004">
    <property type="protein sequence ID" value="PAV07936.1"/>
    <property type="molecule type" value="Genomic_DNA"/>
</dbReference>
<evidence type="ECO:0000313" key="9">
    <source>
        <dbReference type="Proteomes" id="UP000246004"/>
    </source>
</evidence>
<keyword evidence="3" id="KW-0408">Iron</keyword>
<dbReference type="InterPro" id="IPR010994">
    <property type="entry name" value="RuvA_2-like"/>
</dbReference>
<dbReference type="SFLD" id="SFLDG01102">
    <property type="entry name" value="Uncharacterised_Radical_SAM_Su"/>
    <property type="match status" value="1"/>
</dbReference>
<sequence length="373" mass="43306">MSTYKDLQILSNAAFYDKCNTRNYNRDNILRKNTDDCIYNAKMGNREIPLFKILLTNKCKNDCAYCINCSKHKNQKVELTPEELAHCYMKYYEDNTAEGLFLSSGIKKDADQTMHELIETAHILRNKYSYQGYIHLKVIPGATRDDIKHAMQLADRVSINIESATSEGLSDLATTKDYNKDIIKRISWISRLSNRHHELAPSGFTTQLIVGANDETDKQIIDQTHHLRKKYKITNNYFSSFIPVKDTPLENKKISDPMRTNRLYQIEYLFSQYHIKKDELIFNDDGFLNLKEDPKYNIAVNNMDKYPIDVNTASYNELIHIPGIGIKTARRIKALKRKNKKITSLKQLKDMGANINRCKTFVKIKGQYQSTLF</sequence>
<dbReference type="InterPro" id="IPR051675">
    <property type="entry name" value="Endo/Exo/Phosphatase_dom_1"/>
</dbReference>
<evidence type="ECO:0000313" key="6">
    <source>
        <dbReference type="EMBL" id="PAV07936.1"/>
    </source>
</evidence>
<evidence type="ECO:0000313" key="8">
    <source>
        <dbReference type="Proteomes" id="UP000217528"/>
    </source>
</evidence>
<reference evidence="7 9" key="1">
    <citation type="submission" date="2016-04" db="EMBL/GenBank/DDBJ databases">
        <title>Genome sequence of Methanosphaera cuniculi DSM 4103.</title>
        <authorList>
            <person name="Poehlein A."/>
            <person name="Seedorf H."/>
            <person name="Daniel R."/>
        </authorList>
    </citation>
    <scope>NUCLEOTIDE SEQUENCE [LARGE SCALE GENOMIC DNA]</scope>
    <source>
        <strain evidence="7 9">DSM 4103</strain>
    </source>
</reference>
<dbReference type="Gene3D" id="1.10.150.320">
    <property type="entry name" value="Photosystem II 12 kDa extrinsic protein"/>
    <property type="match status" value="1"/>
</dbReference>
<dbReference type="InterPro" id="IPR007197">
    <property type="entry name" value="rSAM"/>
</dbReference>
<dbReference type="PANTHER" id="PTHR21180:SF9">
    <property type="entry name" value="TYPE II SECRETION SYSTEM PROTEIN K"/>
    <property type="match status" value="1"/>
</dbReference>